<gene>
    <name evidence="1" type="ORF">LCGC14_1614600</name>
</gene>
<feature type="non-terminal residue" evidence="1">
    <location>
        <position position="27"/>
    </location>
</feature>
<organism evidence="1">
    <name type="scientific">marine sediment metagenome</name>
    <dbReference type="NCBI Taxonomy" id="412755"/>
    <lineage>
        <taxon>unclassified sequences</taxon>
        <taxon>metagenomes</taxon>
        <taxon>ecological metagenomes</taxon>
    </lineage>
</organism>
<name>A0A0F9IU50_9ZZZZ</name>
<dbReference type="EMBL" id="LAZR01013111">
    <property type="protein sequence ID" value="KKM23504.1"/>
    <property type="molecule type" value="Genomic_DNA"/>
</dbReference>
<protein>
    <submittedName>
        <fullName evidence="1">Uncharacterized protein</fullName>
    </submittedName>
</protein>
<accession>A0A0F9IU50</accession>
<proteinExistence type="predicted"/>
<dbReference type="AlphaFoldDB" id="A0A0F9IU50"/>
<evidence type="ECO:0000313" key="1">
    <source>
        <dbReference type="EMBL" id="KKM23504.1"/>
    </source>
</evidence>
<sequence length="27" mass="2826">MRLAVAFLVLAGAAHAQSDFYCSASPE</sequence>
<reference evidence="1" key="1">
    <citation type="journal article" date="2015" name="Nature">
        <title>Complex archaea that bridge the gap between prokaryotes and eukaryotes.</title>
        <authorList>
            <person name="Spang A."/>
            <person name="Saw J.H."/>
            <person name="Jorgensen S.L."/>
            <person name="Zaremba-Niedzwiedzka K."/>
            <person name="Martijn J."/>
            <person name="Lind A.E."/>
            <person name="van Eijk R."/>
            <person name="Schleper C."/>
            <person name="Guy L."/>
            <person name="Ettema T.J."/>
        </authorList>
    </citation>
    <scope>NUCLEOTIDE SEQUENCE</scope>
</reference>
<comment type="caution">
    <text evidence="1">The sequence shown here is derived from an EMBL/GenBank/DDBJ whole genome shotgun (WGS) entry which is preliminary data.</text>
</comment>